<protein>
    <recommendedName>
        <fullName evidence="2">SET domain-containing protein</fullName>
    </recommendedName>
</protein>
<dbReference type="InterPro" id="IPR053185">
    <property type="entry name" value="SET_domain_protein"/>
</dbReference>
<reference evidence="3 4" key="1">
    <citation type="submission" date="2018-06" db="EMBL/GenBank/DDBJ databases">
        <title>Genome Sequence of the Brown Rot Fungal Pathogen Monilinia fructigena.</title>
        <authorList>
            <person name="Landi L."/>
            <person name="De Miccolis Angelini R.M."/>
            <person name="Pollastro S."/>
            <person name="Abate D."/>
            <person name="Faretra F."/>
            <person name="Romanazzi G."/>
        </authorList>
    </citation>
    <scope>NUCLEOTIDE SEQUENCE [LARGE SCALE GENOMIC DNA]</scope>
    <source>
        <strain evidence="3 4">Mfrg269</strain>
    </source>
</reference>
<feature type="compositionally biased region" description="Pro residues" evidence="1">
    <location>
        <begin position="127"/>
        <end position="136"/>
    </location>
</feature>
<feature type="region of interest" description="Disordered" evidence="1">
    <location>
        <begin position="117"/>
        <end position="139"/>
    </location>
</feature>
<keyword evidence="4" id="KW-1185">Reference proteome</keyword>
<dbReference type="EMBL" id="QKRW01000028">
    <property type="protein sequence ID" value="RAL61875.1"/>
    <property type="molecule type" value="Genomic_DNA"/>
</dbReference>
<evidence type="ECO:0000313" key="3">
    <source>
        <dbReference type="EMBL" id="RAL61875.1"/>
    </source>
</evidence>
<gene>
    <name evidence="3" type="ORF">DID88_002938</name>
</gene>
<name>A0A395INI1_9HELO</name>
<dbReference type="PANTHER" id="PTHR47332">
    <property type="entry name" value="SET DOMAIN-CONTAINING PROTEIN 5"/>
    <property type="match status" value="1"/>
</dbReference>
<accession>A0A395INI1</accession>
<dbReference type="PROSITE" id="PS50280">
    <property type="entry name" value="SET"/>
    <property type="match status" value="1"/>
</dbReference>
<dbReference type="PANTHER" id="PTHR47332:SF2">
    <property type="entry name" value="SET-6"/>
    <property type="match status" value="1"/>
</dbReference>
<dbReference type="Pfam" id="PF00856">
    <property type="entry name" value="SET"/>
    <property type="match status" value="1"/>
</dbReference>
<dbReference type="InterPro" id="IPR001214">
    <property type="entry name" value="SET_dom"/>
</dbReference>
<dbReference type="InterPro" id="IPR046341">
    <property type="entry name" value="SET_dom_sf"/>
</dbReference>
<evidence type="ECO:0000259" key="2">
    <source>
        <dbReference type="PROSITE" id="PS50280"/>
    </source>
</evidence>
<dbReference type="OrthoDB" id="265717at2759"/>
<organism evidence="3 4">
    <name type="scientific">Monilinia fructigena</name>
    <dbReference type="NCBI Taxonomy" id="38457"/>
    <lineage>
        <taxon>Eukaryota</taxon>
        <taxon>Fungi</taxon>
        <taxon>Dikarya</taxon>
        <taxon>Ascomycota</taxon>
        <taxon>Pezizomycotina</taxon>
        <taxon>Leotiomycetes</taxon>
        <taxon>Helotiales</taxon>
        <taxon>Sclerotiniaceae</taxon>
        <taxon>Monilinia</taxon>
    </lineage>
</organism>
<dbReference type="CDD" id="cd20071">
    <property type="entry name" value="SET_SMYD"/>
    <property type="match status" value="1"/>
</dbReference>
<comment type="caution">
    <text evidence="3">The sequence shown here is derived from an EMBL/GenBank/DDBJ whole genome shotgun (WGS) entry which is preliminary data.</text>
</comment>
<evidence type="ECO:0000256" key="1">
    <source>
        <dbReference type="SAM" id="MobiDB-lite"/>
    </source>
</evidence>
<dbReference type="SMART" id="SM00317">
    <property type="entry name" value="SET"/>
    <property type="match status" value="1"/>
</dbReference>
<dbReference type="AlphaFoldDB" id="A0A395INI1"/>
<evidence type="ECO:0000313" key="4">
    <source>
        <dbReference type="Proteomes" id="UP000249056"/>
    </source>
</evidence>
<sequence>MNLATVYTMPLAEASHFDEWFEIAMKWKAGKKYKWVPPTKEEKINERRGELVGLLTPPATPLKPKSPFSLKSSVTARPFSVTSPLALPVPKYLTSLVAVAPSNAKVEFNLDRSPSSVADLPSHSKPLAPPSSPTSPSPDRVSLYRNEFFEIKASPKGGLGCFALRDIKVGIRIHSEEPLFISSVLQVYYNFEQLTPKQQADYLDLHCWHGLASHKVLAIFQTNRFHISGAKCGIFLNSSRFNHACPGFRNCSYSFDKEMNKMVFTTLGDVKKGQELTIAYAWVPNDLYQNYGFFCDCPGCPSWDFQYKEWKFEDDLRKKEAWDSGKTAQFGRETYARNPAWKNGVYEW</sequence>
<proteinExistence type="predicted"/>
<dbReference type="Proteomes" id="UP000249056">
    <property type="component" value="Unassembled WGS sequence"/>
</dbReference>
<dbReference type="SUPFAM" id="SSF82199">
    <property type="entry name" value="SET domain"/>
    <property type="match status" value="1"/>
</dbReference>
<dbReference type="Gene3D" id="2.170.270.10">
    <property type="entry name" value="SET domain"/>
    <property type="match status" value="1"/>
</dbReference>
<feature type="domain" description="SET" evidence="2">
    <location>
        <begin position="147"/>
        <end position="281"/>
    </location>
</feature>